<dbReference type="EMBL" id="CP072943">
    <property type="protein sequence ID" value="QTX31833.1"/>
    <property type="molecule type" value="Genomic_DNA"/>
</dbReference>
<evidence type="ECO:0000313" key="2">
    <source>
        <dbReference type="EMBL" id="QTX31833.1"/>
    </source>
</evidence>
<gene>
    <name evidence="2" type="ORF">KAR29_10905</name>
</gene>
<organism evidence="2 3">
    <name type="scientific">Aminithiophilus ramosus</name>
    <dbReference type="NCBI Taxonomy" id="3029084"/>
    <lineage>
        <taxon>Bacteria</taxon>
        <taxon>Thermotogati</taxon>
        <taxon>Synergistota</taxon>
        <taxon>Synergistia</taxon>
        <taxon>Synergistales</taxon>
        <taxon>Aminithiophilaceae</taxon>
        <taxon>Aminithiophilus</taxon>
    </lineage>
</organism>
<dbReference type="RefSeq" id="WP_274373022.1">
    <property type="nucleotide sequence ID" value="NZ_CP072943.1"/>
</dbReference>
<evidence type="ECO:0000313" key="3">
    <source>
        <dbReference type="Proteomes" id="UP000671879"/>
    </source>
</evidence>
<name>A0A9Q7AB22_9BACT</name>
<reference evidence="3" key="1">
    <citation type="submission" date="2021-04" db="EMBL/GenBank/DDBJ databases">
        <title>A novel Synergistetes isolate from a pyrite-forming mixed culture.</title>
        <authorList>
            <person name="Bunk B."/>
            <person name="Sproer C."/>
            <person name="Spring S."/>
            <person name="Pester M."/>
        </authorList>
    </citation>
    <scope>NUCLEOTIDE SEQUENCE [LARGE SCALE GENOMIC DNA]</scope>
    <source>
        <strain evidence="3">J.5.4.2-T.3.5.2</strain>
    </source>
</reference>
<keyword evidence="3" id="KW-1185">Reference proteome</keyword>
<dbReference type="Proteomes" id="UP000671879">
    <property type="component" value="Chromosome"/>
</dbReference>
<feature type="region of interest" description="Disordered" evidence="1">
    <location>
        <begin position="100"/>
        <end position="142"/>
    </location>
</feature>
<feature type="region of interest" description="Disordered" evidence="1">
    <location>
        <begin position="1"/>
        <end position="38"/>
    </location>
</feature>
<dbReference type="KEGG" id="aram:KAR29_10905"/>
<feature type="compositionally biased region" description="Polar residues" evidence="1">
    <location>
        <begin position="129"/>
        <end position="142"/>
    </location>
</feature>
<evidence type="ECO:0000256" key="1">
    <source>
        <dbReference type="SAM" id="MobiDB-lite"/>
    </source>
</evidence>
<accession>A0A9Q7AB22</accession>
<feature type="compositionally biased region" description="Low complexity" evidence="1">
    <location>
        <begin position="11"/>
        <end position="36"/>
    </location>
</feature>
<sequence>MRISEMATLNTTDVMQTQKTTATTSGSETQSTTGTTDEVGISSFADLMSKLKDLKETDPEAFTTTVTDLAADVREEAASSSGMSADKLNELADSLDTVAETGDLSALQPKAPQEQGGFTVSANGIYGPSNGQPPSNEENASMESLFATLAAKVDDVLNG</sequence>
<protein>
    <submittedName>
        <fullName evidence="2">Uncharacterized protein</fullName>
    </submittedName>
</protein>
<proteinExistence type="predicted"/>
<dbReference type="AlphaFoldDB" id="A0A9Q7AB22"/>